<dbReference type="Pfam" id="PF00665">
    <property type="entry name" value="rve"/>
    <property type="match status" value="1"/>
</dbReference>
<dbReference type="CDD" id="cd09274">
    <property type="entry name" value="RNase_HI_RT_Ty3"/>
    <property type="match status" value="1"/>
</dbReference>
<dbReference type="InterPro" id="IPR012337">
    <property type="entry name" value="RNaseH-like_sf"/>
</dbReference>
<protein>
    <submittedName>
        <fullName evidence="5">Uncharacterized protein</fullName>
    </submittedName>
</protein>
<dbReference type="Gene3D" id="3.30.420.10">
    <property type="entry name" value="Ribonuclease H-like superfamily/Ribonuclease H"/>
    <property type="match status" value="1"/>
</dbReference>
<keyword evidence="6" id="KW-1185">Reference proteome</keyword>
<dbReference type="InterPro" id="IPR041588">
    <property type="entry name" value="Integrase_H2C2"/>
</dbReference>
<sequence>MVPVKIMNVSDSSVVLPKRKNLARFTVLDDSYHIQIPCTEKDSHFGIKGQCVNTVDTCSSSNVTNMNVNDYKEPEYVSDGSKPKFSEFMNNFDLKKSCSHLNDKQISQLSEVLYKSNDIFVTKQNPELGFTKVVEHHIHLKPNAVSKHQRPHRLSPDKKEILRHHLQELLDQGIITPVSASENVPITSPVVIVSKRRKSSNNYTPGSKEESLSCFRFCCDFRYLNSQTQHFRYTFPDLQELAESFTNRVPNYISTIDLSSGFFQMGIAPESTKFTAFNTCFGSYKFLRLPMGLSTAPNSFQLLMDKVLSGLTFKSTLCYLDDVIVVSDTFDSHMSDLTELFDRFRMAGLKLNPAKCLFSQNKCMYLGHMISKDGLSPPPDRVKAIQNFSAPTSVKELRRFLGLVGWFRKFIPNFASIADPLYFLLKKGVRYTWTDEHQSAFELLKLSLVNSAILAFPLFDRQFRLSVDTSSRGIGFMLYQYQPTEDGKDDIRVIRFGSKSLSKWQRFYGPTKLELLGITYAVLECASYLRGSKFIVECDHQALKPLYQKQLKGAIYERWMAILQEFTFDIVYKPAKDMCVADALSRDVQESNESFDSPDVEDYFFPYIPEKSGQITFPDGTPFCLPSKDSEVNHIQLAQPDLDDGYDADTDDNYGHIPMKLLRSKQTFIPNIVQQKDVSHAPRTFTLPEQSDSDTTICSLPETENTLVKNVSEEDISNVCQQDPHTDHINSTVNSDNDTNNRTIASEGDTNNSNHIDASSAQVRNDTLTTSSDLQNEVSETEDISQHIHQLLSSTNMSLDDIAKLQRSDPHIKTIMDYLEQDVLPTSQKLSRKILLEASDYLISHDALFHTMIAKSKRTQGHCKYQLVVPESLVKTVMQLYHETPISAHGGISDTLDRIKEHYFFPKMSVRVSEFVRSCHMCQSRKITKIPTKMGIVSYPTPQQPFDVWQVDLLGPLPTTYRGNLYIFTASCMFSKYLFALAIPNKDAITVSEALFTLFTSFGVCHTILSDHGTEFIATVTKEVCRLMGIAQQFTPSFTHHCLGACERTHRTIEERLTPFVEGNKRNWDVQLSSIVFAINQSVNTSTGFSPYEVIFGSRPKFPLLPVNVKADMNTFPTDTKDYLQSFLGRLENIRSQVLVNSQHSKDNMTKRVNSSVHSMDLQKGDYVYLMSQPTGVAQKLQNKYTGPFIVQSVLSDHRVLLVDDSGKHQGEAVHINRLKMAYVRQPSPQPYLLGKVVSRKDIGCTHRNIASQTEPHIDNSQNTAVTLDASGGNQQSTNHKSRPIRKRRKPLRYRDSDHVSSLQSASDSGTFYKVKRILGQRTMNGKTEYLVHFSGEPAQNAIWTAIGDLNPKMQSFVKNNPPPVLQ</sequence>
<dbReference type="PANTHER" id="PTHR37984:SF5">
    <property type="entry name" value="PROTEIN NYNRIN-LIKE"/>
    <property type="match status" value="1"/>
</dbReference>
<dbReference type="SUPFAM" id="SSF53098">
    <property type="entry name" value="Ribonuclease H-like"/>
    <property type="match status" value="1"/>
</dbReference>
<dbReference type="Gene3D" id="3.30.70.270">
    <property type="match status" value="2"/>
</dbReference>
<comment type="caution">
    <text evidence="5">The sequence shown here is derived from an EMBL/GenBank/DDBJ whole genome shotgun (WGS) entry which is preliminary data.</text>
</comment>
<dbReference type="SUPFAM" id="SSF56672">
    <property type="entry name" value="DNA/RNA polymerases"/>
    <property type="match status" value="1"/>
</dbReference>
<dbReference type="Gene3D" id="3.10.10.10">
    <property type="entry name" value="HIV Type 1 Reverse Transcriptase, subunit A, domain 1"/>
    <property type="match status" value="1"/>
</dbReference>
<dbReference type="InterPro" id="IPR043502">
    <property type="entry name" value="DNA/RNA_pol_sf"/>
</dbReference>
<dbReference type="PROSITE" id="PS50878">
    <property type="entry name" value="RT_POL"/>
    <property type="match status" value="1"/>
</dbReference>
<dbReference type="PANTHER" id="PTHR37984">
    <property type="entry name" value="PROTEIN CBG26694"/>
    <property type="match status" value="1"/>
</dbReference>
<dbReference type="PROSITE" id="PS50994">
    <property type="entry name" value="INTEGRASE"/>
    <property type="match status" value="1"/>
</dbReference>
<evidence type="ECO:0000259" key="3">
    <source>
        <dbReference type="PROSITE" id="PS50878"/>
    </source>
</evidence>
<dbReference type="CDD" id="cd01647">
    <property type="entry name" value="RT_LTR"/>
    <property type="match status" value="1"/>
</dbReference>
<dbReference type="InterPro" id="IPR036397">
    <property type="entry name" value="RNaseH_sf"/>
</dbReference>
<dbReference type="Proteomes" id="UP001186944">
    <property type="component" value="Unassembled WGS sequence"/>
</dbReference>
<dbReference type="Pfam" id="PF17921">
    <property type="entry name" value="Integrase_H2C2"/>
    <property type="match status" value="1"/>
</dbReference>
<feature type="domain" description="Reverse transcriptase" evidence="3">
    <location>
        <begin position="174"/>
        <end position="370"/>
    </location>
</feature>
<evidence type="ECO:0000259" key="4">
    <source>
        <dbReference type="PROSITE" id="PS50994"/>
    </source>
</evidence>
<dbReference type="InterPro" id="IPR001584">
    <property type="entry name" value="Integrase_cat-core"/>
</dbReference>
<evidence type="ECO:0000256" key="2">
    <source>
        <dbReference type="SAM" id="MobiDB-lite"/>
    </source>
</evidence>
<organism evidence="5 6">
    <name type="scientific">Pinctada imbricata</name>
    <name type="common">Atlantic pearl-oyster</name>
    <name type="synonym">Pinctada martensii</name>
    <dbReference type="NCBI Taxonomy" id="66713"/>
    <lineage>
        <taxon>Eukaryota</taxon>
        <taxon>Metazoa</taxon>
        <taxon>Spiralia</taxon>
        <taxon>Lophotrochozoa</taxon>
        <taxon>Mollusca</taxon>
        <taxon>Bivalvia</taxon>
        <taxon>Autobranchia</taxon>
        <taxon>Pteriomorphia</taxon>
        <taxon>Pterioida</taxon>
        <taxon>Pterioidea</taxon>
        <taxon>Pteriidae</taxon>
        <taxon>Pinctada</taxon>
    </lineage>
</organism>
<dbReference type="GO" id="GO:0015074">
    <property type="term" value="P:DNA integration"/>
    <property type="evidence" value="ECO:0007669"/>
    <property type="project" value="InterPro"/>
</dbReference>
<dbReference type="InterPro" id="IPR016197">
    <property type="entry name" value="Chromo-like_dom_sf"/>
</dbReference>
<dbReference type="Gene3D" id="2.40.50.40">
    <property type="match status" value="1"/>
</dbReference>
<feature type="compositionally biased region" description="Polar residues" evidence="2">
    <location>
        <begin position="742"/>
        <end position="778"/>
    </location>
</feature>
<dbReference type="Pfam" id="PF17919">
    <property type="entry name" value="RT_RNaseH_2"/>
    <property type="match status" value="1"/>
</dbReference>
<evidence type="ECO:0000256" key="1">
    <source>
        <dbReference type="ARBA" id="ARBA00023268"/>
    </source>
</evidence>
<dbReference type="GO" id="GO:0003824">
    <property type="term" value="F:catalytic activity"/>
    <property type="evidence" value="ECO:0007669"/>
    <property type="project" value="UniProtKB-KW"/>
</dbReference>
<evidence type="ECO:0000313" key="5">
    <source>
        <dbReference type="EMBL" id="KAK3106980.1"/>
    </source>
</evidence>
<dbReference type="GO" id="GO:0003676">
    <property type="term" value="F:nucleic acid binding"/>
    <property type="evidence" value="ECO:0007669"/>
    <property type="project" value="InterPro"/>
</dbReference>
<gene>
    <name evidence="5" type="ORF">FSP39_004379</name>
</gene>
<dbReference type="SUPFAM" id="SSF54160">
    <property type="entry name" value="Chromo domain-like"/>
    <property type="match status" value="1"/>
</dbReference>
<feature type="compositionally biased region" description="Polar residues" evidence="2">
    <location>
        <begin position="1265"/>
        <end position="1279"/>
    </location>
</feature>
<dbReference type="InterPro" id="IPR000477">
    <property type="entry name" value="RT_dom"/>
</dbReference>
<feature type="region of interest" description="Disordered" evidence="2">
    <location>
        <begin position="720"/>
        <end position="782"/>
    </location>
</feature>
<feature type="domain" description="Integrase catalytic" evidence="4">
    <location>
        <begin position="941"/>
        <end position="1099"/>
    </location>
</feature>
<dbReference type="FunFam" id="3.30.70.270:FF:000026">
    <property type="entry name" value="Transposon Ty3-G Gag-Pol polyprotein"/>
    <property type="match status" value="1"/>
</dbReference>
<dbReference type="FunFam" id="1.10.340.70:FF:000001">
    <property type="entry name" value="Retrovirus-related Pol polyprotein from transposon gypsy-like Protein"/>
    <property type="match status" value="1"/>
</dbReference>
<dbReference type="InterPro" id="IPR050951">
    <property type="entry name" value="Retrovirus_Pol_polyprotein"/>
</dbReference>
<evidence type="ECO:0000313" key="6">
    <source>
        <dbReference type="Proteomes" id="UP001186944"/>
    </source>
</evidence>
<keyword evidence="1" id="KW-0511">Multifunctional enzyme</keyword>
<proteinExistence type="predicted"/>
<feature type="compositionally biased region" description="Low complexity" evidence="2">
    <location>
        <begin position="730"/>
        <end position="741"/>
    </location>
</feature>
<reference evidence="5" key="1">
    <citation type="submission" date="2019-08" db="EMBL/GenBank/DDBJ databases">
        <title>The improved chromosome-level genome for the pearl oyster Pinctada fucata martensii using PacBio sequencing and Hi-C.</title>
        <authorList>
            <person name="Zheng Z."/>
        </authorList>
    </citation>
    <scope>NUCLEOTIDE SEQUENCE</scope>
    <source>
        <strain evidence="5">ZZ-2019</strain>
        <tissue evidence="5">Adductor muscle</tissue>
    </source>
</reference>
<feature type="region of interest" description="Disordered" evidence="2">
    <location>
        <begin position="1265"/>
        <end position="1306"/>
    </location>
</feature>
<dbReference type="InterPro" id="IPR043128">
    <property type="entry name" value="Rev_trsase/Diguanyl_cyclase"/>
</dbReference>
<dbReference type="Gene3D" id="1.10.340.70">
    <property type="match status" value="1"/>
</dbReference>
<feature type="compositionally biased region" description="Basic residues" evidence="2">
    <location>
        <begin position="1280"/>
        <end position="1292"/>
    </location>
</feature>
<dbReference type="Pfam" id="PF00078">
    <property type="entry name" value="RVT_1"/>
    <property type="match status" value="1"/>
</dbReference>
<accession>A0AA89C9K8</accession>
<dbReference type="InterPro" id="IPR041577">
    <property type="entry name" value="RT_RNaseH_2"/>
</dbReference>
<name>A0AA89C9K8_PINIB</name>
<dbReference type="EMBL" id="VSWD01000002">
    <property type="protein sequence ID" value="KAK3106980.1"/>
    <property type="molecule type" value="Genomic_DNA"/>
</dbReference>